<gene>
    <name evidence="1" type="ORF">ACJMK2_040378</name>
</gene>
<reference evidence="1 2" key="1">
    <citation type="submission" date="2024-11" db="EMBL/GenBank/DDBJ databases">
        <title>Chromosome-level genome assembly of the freshwater bivalve Anodonta woodiana.</title>
        <authorList>
            <person name="Chen X."/>
        </authorList>
    </citation>
    <scope>NUCLEOTIDE SEQUENCE [LARGE SCALE GENOMIC DNA]</scope>
    <source>
        <strain evidence="1">MN2024</strain>
        <tissue evidence="1">Gills</tissue>
    </source>
</reference>
<proteinExistence type="predicted"/>
<evidence type="ECO:0000313" key="1">
    <source>
        <dbReference type="EMBL" id="KAL3872452.1"/>
    </source>
</evidence>
<dbReference type="Gene3D" id="3.40.50.720">
    <property type="entry name" value="NAD(P)-binding Rossmann-like Domain"/>
    <property type="match status" value="2"/>
</dbReference>
<name>A0ABD3WIA2_SINWO</name>
<dbReference type="Proteomes" id="UP001634394">
    <property type="component" value="Unassembled WGS sequence"/>
</dbReference>
<evidence type="ECO:0000313" key="2">
    <source>
        <dbReference type="Proteomes" id="UP001634394"/>
    </source>
</evidence>
<dbReference type="PANTHER" id="PTHR43975:SF2">
    <property type="entry name" value="EG:BACR7A4.14 PROTEIN-RELATED"/>
    <property type="match status" value="1"/>
</dbReference>
<dbReference type="InterPro" id="IPR036291">
    <property type="entry name" value="NAD(P)-bd_dom_sf"/>
</dbReference>
<comment type="caution">
    <text evidence="1">The sequence shown here is derived from an EMBL/GenBank/DDBJ whole genome shotgun (WGS) entry which is preliminary data.</text>
</comment>
<dbReference type="EMBL" id="JBJQND010000007">
    <property type="protein sequence ID" value="KAL3872452.1"/>
    <property type="molecule type" value="Genomic_DNA"/>
</dbReference>
<dbReference type="SUPFAM" id="SSF51735">
    <property type="entry name" value="NAD(P)-binding Rossmann-fold domains"/>
    <property type="match status" value="1"/>
</dbReference>
<dbReference type="PRINTS" id="PR01167">
    <property type="entry name" value="INSADHFAMILY"/>
</dbReference>
<accession>A0ABD3WIA2</accession>
<dbReference type="Pfam" id="PF13561">
    <property type="entry name" value="adh_short_C2"/>
    <property type="match status" value="1"/>
</dbReference>
<keyword evidence="2" id="KW-1185">Reference proteome</keyword>
<dbReference type="InterPro" id="IPR002347">
    <property type="entry name" value="SDR_fam"/>
</dbReference>
<organism evidence="1 2">
    <name type="scientific">Sinanodonta woodiana</name>
    <name type="common">Chinese pond mussel</name>
    <name type="synonym">Anodonta woodiana</name>
    <dbReference type="NCBI Taxonomy" id="1069815"/>
    <lineage>
        <taxon>Eukaryota</taxon>
        <taxon>Metazoa</taxon>
        <taxon>Spiralia</taxon>
        <taxon>Lophotrochozoa</taxon>
        <taxon>Mollusca</taxon>
        <taxon>Bivalvia</taxon>
        <taxon>Autobranchia</taxon>
        <taxon>Heteroconchia</taxon>
        <taxon>Palaeoheterodonta</taxon>
        <taxon>Unionida</taxon>
        <taxon>Unionoidea</taxon>
        <taxon>Unionidae</taxon>
        <taxon>Unioninae</taxon>
        <taxon>Sinanodonta</taxon>
    </lineage>
</organism>
<dbReference type="AlphaFoldDB" id="A0ABD3WIA2"/>
<sequence length="200" mass="22188">MINLENELFLPSIFLKYSGIGEATAVHLAELQPFLALTGRNEYNLAKVAKQCQEVGLPAERILLIKADLNIEEDIKRIMETTVKQFGRIDVLFPNAMIYAMTKAGLDNFTKSLAMELAKYKVRVNSVLPGLTKTAFQLRAGLTPYAYQKYLESQMEKQPLGRAVAPIDVAKAIKFMASDESSFITGELLYVDGGGHNKPV</sequence>
<protein>
    <submittedName>
        <fullName evidence="1">Uncharacterized protein</fullName>
    </submittedName>
</protein>
<dbReference type="PANTHER" id="PTHR43975">
    <property type="entry name" value="ZGC:101858"/>
    <property type="match status" value="1"/>
</dbReference>